<accession>A0A7X6D0X0</accession>
<dbReference type="RefSeq" id="WP_167969898.1">
    <property type="nucleotide sequence ID" value="NZ_BHZG01000190.1"/>
</dbReference>
<organism evidence="2 3">
    <name type="scientific">Streptomyces lonarensis</name>
    <dbReference type="NCBI Taxonomy" id="700599"/>
    <lineage>
        <taxon>Bacteria</taxon>
        <taxon>Bacillati</taxon>
        <taxon>Actinomycetota</taxon>
        <taxon>Actinomycetes</taxon>
        <taxon>Kitasatosporales</taxon>
        <taxon>Streptomycetaceae</taxon>
        <taxon>Streptomyces</taxon>
    </lineage>
</organism>
<dbReference type="EMBL" id="JAAVJD010000067">
    <property type="protein sequence ID" value="NJQ06125.1"/>
    <property type="molecule type" value="Genomic_DNA"/>
</dbReference>
<protein>
    <submittedName>
        <fullName evidence="2">DUF5304 domain-containing protein</fullName>
    </submittedName>
</protein>
<dbReference type="Proteomes" id="UP000578686">
    <property type="component" value="Unassembled WGS sequence"/>
</dbReference>
<proteinExistence type="predicted"/>
<feature type="region of interest" description="Disordered" evidence="1">
    <location>
        <begin position="101"/>
        <end position="141"/>
    </location>
</feature>
<evidence type="ECO:0000313" key="2">
    <source>
        <dbReference type="EMBL" id="NJQ06125.1"/>
    </source>
</evidence>
<keyword evidence="3" id="KW-1185">Reference proteome</keyword>
<evidence type="ECO:0000313" key="3">
    <source>
        <dbReference type="Proteomes" id="UP000578686"/>
    </source>
</evidence>
<comment type="caution">
    <text evidence="2">The sequence shown here is derived from an EMBL/GenBank/DDBJ whole genome shotgun (WGS) entry which is preliminary data.</text>
</comment>
<dbReference type="AlphaFoldDB" id="A0A7X6D0X0"/>
<dbReference type="InterPro" id="IPR035183">
    <property type="entry name" value="DUF5304"/>
</dbReference>
<dbReference type="Pfam" id="PF17230">
    <property type="entry name" value="DUF5304"/>
    <property type="match status" value="1"/>
</dbReference>
<evidence type="ECO:0000256" key="1">
    <source>
        <dbReference type="SAM" id="MobiDB-lite"/>
    </source>
</evidence>
<name>A0A7X6D0X0_9ACTN</name>
<gene>
    <name evidence="2" type="ORF">HCN56_11175</name>
</gene>
<reference evidence="2 3" key="1">
    <citation type="submission" date="2020-03" db="EMBL/GenBank/DDBJ databases">
        <title>Draft genome of Streptomyces sp. ventii, isolated from the Axial Seamount in the Pacific Ocean, and resequencing of the two type strains Streptomyces lonarensis strain NCL 716 and Streptomyces bohaiensis strain 11A07.</title>
        <authorList>
            <person name="Loughran R.M."/>
            <person name="Pfannmuller K.M."/>
            <person name="Wasson B.J."/>
            <person name="Deadmond M.C."/>
            <person name="Paddock B.E."/>
            <person name="Koyack M.J."/>
            <person name="Gallegos D.A."/>
            <person name="Mitchell E.A."/>
            <person name="Ushijima B."/>
            <person name="Saw J.H."/>
            <person name="Mcphail K.L."/>
            <person name="Videau P."/>
        </authorList>
    </citation>
    <scope>NUCLEOTIDE SEQUENCE [LARGE SCALE GENOMIC DNA]</scope>
    <source>
        <strain evidence="2 3">NCL716</strain>
    </source>
</reference>
<sequence>MTDAHRPPFDDDAWATACEEDLAAERARRRAAGRGSEPVDELRHFFDTVTQRLGQFAGGPAGWVAADAAGKARAAVDPVLERHRDTIGHLARAGDELAAAFRAAFTPQQQQDTDGKGAADGGTRPDSGDSGTDPRGGEQKP</sequence>